<name>A0ABP4TWQ1_9ACTN</name>
<evidence type="ECO:0000313" key="4">
    <source>
        <dbReference type="Proteomes" id="UP001500618"/>
    </source>
</evidence>
<evidence type="ECO:0000259" key="2">
    <source>
        <dbReference type="Pfam" id="PF01243"/>
    </source>
</evidence>
<dbReference type="EMBL" id="BAAANY010000020">
    <property type="protein sequence ID" value="GAA1693757.1"/>
    <property type="molecule type" value="Genomic_DNA"/>
</dbReference>
<dbReference type="RefSeq" id="WP_344312793.1">
    <property type="nucleotide sequence ID" value="NZ_BAAANY010000020.1"/>
</dbReference>
<accession>A0ABP4TWQ1</accession>
<dbReference type="InterPro" id="IPR012349">
    <property type="entry name" value="Split_barrel_FMN-bd"/>
</dbReference>
<proteinExistence type="predicted"/>
<evidence type="ECO:0000313" key="3">
    <source>
        <dbReference type="EMBL" id="GAA1693757.1"/>
    </source>
</evidence>
<dbReference type="Gene3D" id="2.30.110.10">
    <property type="entry name" value="Electron Transport, Fmn-binding Protein, Chain A"/>
    <property type="match status" value="1"/>
</dbReference>
<organism evidence="3 4">
    <name type="scientific">Fodinicola feengrottensis</name>
    <dbReference type="NCBI Taxonomy" id="435914"/>
    <lineage>
        <taxon>Bacteria</taxon>
        <taxon>Bacillati</taxon>
        <taxon>Actinomycetota</taxon>
        <taxon>Actinomycetes</taxon>
        <taxon>Mycobacteriales</taxon>
        <taxon>Fodinicola</taxon>
    </lineage>
</organism>
<sequence>MRLTAAESRHRFTAARVARLATVDAGGRPLVVPVTFAVSPTDLIYVTVDHKPKSTRSLRRLANIAANDQVSFLVDVYEDDWTRLWWARADCRAVVRDEVAADVLALLQAKYEQYVEHPPAGPLIAAQVRTWSGWSYAPA</sequence>
<dbReference type="PANTHER" id="PTHR35176">
    <property type="entry name" value="HEME OXYGENASE HI_0854-RELATED"/>
    <property type="match status" value="1"/>
</dbReference>
<comment type="caution">
    <text evidence="3">The sequence shown here is derived from an EMBL/GenBank/DDBJ whole genome shotgun (WGS) entry which is preliminary data.</text>
</comment>
<dbReference type="InterPro" id="IPR052019">
    <property type="entry name" value="F420H2_bilvrd_red/Heme_oxyg"/>
</dbReference>
<dbReference type="InterPro" id="IPR011576">
    <property type="entry name" value="Pyridox_Oxase_N"/>
</dbReference>
<evidence type="ECO:0000256" key="1">
    <source>
        <dbReference type="ARBA" id="ARBA00023002"/>
    </source>
</evidence>
<dbReference type="SUPFAM" id="SSF50475">
    <property type="entry name" value="FMN-binding split barrel"/>
    <property type="match status" value="1"/>
</dbReference>
<dbReference type="Proteomes" id="UP001500618">
    <property type="component" value="Unassembled WGS sequence"/>
</dbReference>
<feature type="domain" description="Pyridoxamine 5'-phosphate oxidase N-terminal" evidence="2">
    <location>
        <begin position="8"/>
        <end position="121"/>
    </location>
</feature>
<dbReference type="Pfam" id="PF01243">
    <property type="entry name" value="PNPOx_N"/>
    <property type="match status" value="1"/>
</dbReference>
<dbReference type="NCBIfam" id="TIGR03668">
    <property type="entry name" value="Rv0121_F420"/>
    <property type="match status" value="1"/>
</dbReference>
<gene>
    <name evidence="3" type="ORF">GCM10009765_48780</name>
</gene>
<protein>
    <submittedName>
        <fullName evidence="3">TIGR03668 family PPOX class F420-dependent oxidoreductase</fullName>
    </submittedName>
</protein>
<keyword evidence="4" id="KW-1185">Reference proteome</keyword>
<reference evidence="4" key="1">
    <citation type="journal article" date="2019" name="Int. J. Syst. Evol. Microbiol.">
        <title>The Global Catalogue of Microorganisms (GCM) 10K type strain sequencing project: providing services to taxonomists for standard genome sequencing and annotation.</title>
        <authorList>
            <consortium name="The Broad Institute Genomics Platform"/>
            <consortium name="The Broad Institute Genome Sequencing Center for Infectious Disease"/>
            <person name="Wu L."/>
            <person name="Ma J."/>
        </authorList>
    </citation>
    <scope>NUCLEOTIDE SEQUENCE [LARGE SCALE GENOMIC DNA]</scope>
    <source>
        <strain evidence="4">JCM 14718</strain>
    </source>
</reference>
<dbReference type="PANTHER" id="PTHR35176:SF2">
    <property type="entry name" value="F420H(2)-DEPENDENT REDUCTASE RV1155"/>
    <property type="match status" value="1"/>
</dbReference>
<dbReference type="InterPro" id="IPR019967">
    <property type="entry name" value="F420-dep_enz_PPOX_Rv0121"/>
</dbReference>
<keyword evidence="1" id="KW-0560">Oxidoreductase</keyword>